<evidence type="ECO:0000313" key="4">
    <source>
        <dbReference type="Proteomes" id="UP000254603"/>
    </source>
</evidence>
<reference evidence="3 4" key="1">
    <citation type="submission" date="2018-06" db="EMBL/GenBank/DDBJ databases">
        <authorList>
            <consortium name="Pathogen Informatics"/>
            <person name="Doyle S."/>
        </authorList>
    </citation>
    <scope>NUCLEOTIDE SEQUENCE [LARGE SCALE GENOMIC DNA]</scope>
    <source>
        <strain evidence="3 4">NCTC11997</strain>
    </source>
</reference>
<reference evidence="2 5" key="2">
    <citation type="submission" date="2020-12" db="EMBL/GenBank/DDBJ databases">
        <title>FDA dAtabase for Regulatory Grade micrObial Sequences (FDA-ARGOS): Supporting development and validation of Infectious Disease Dx tests.</title>
        <authorList>
            <person name="Sproer C."/>
            <person name="Gronow S."/>
            <person name="Severitt S."/>
            <person name="Schroder I."/>
            <person name="Tallon L."/>
            <person name="Sadzewicz L."/>
            <person name="Zhao X."/>
            <person name="Boylan J."/>
            <person name="Ott S."/>
            <person name="Bowen H."/>
            <person name="Vavikolanu K."/>
            <person name="Mehta A."/>
            <person name="Aluvathingal J."/>
            <person name="Nadendla S."/>
            <person name="Lowell S."/>
            <person name="Myers T."/>
            <person name="Yan Y."/>
            <person name="Sichtig H."/>
        </authorList>
    </citation>
    <scope>NUCLEOTIDE SEQUENCE [LARGE SCALE GENOMIC DNA]</scope>
    <source>
        <strain evidence="2 5">FDAARGOS_872</strain>
    </source>
</reference>
<proteinExistence type="predicted"/>
<dbReference type="Pfam" id="PF02663">
    <property type="entry name" value="FmdE"/>
    <property type="match status" value="1"/>
</dbReference>
<organism evidence="3 4">
    <name type="scientific">Oligella ureolytica</name>
    <dbReference type="NCBI Taxonomy" id="90244"/>
    <lineage>
        <taxon>Bacteria</taxon>
        <taxon>Pseudomonadati</taxon>
        <taxon>Pseudomonadota</taxon>
        <taxon>Betaproteobacteria</taxon>
        <taxon>Burkholderiales</taxon>
        <taxon>Alcaligenaceae</taxon>
        <taxon>Oligella</taxon>
    </lineage>
</organism>
<dbReference type="AlphaFoldDB" id="A0A378XH87"/>
<dbReference type="STRING" id="1122619.GCA_000373745_00626"/>
<accession>A0A378XH87</accession>
<evidence type="ECO:0000259" key="1">
    <source>
        <dbReference type="Pfam" id="PF02663"/>
    </source>
</evidence>
<evidence type="ECO:0000313" key="5">
    <source>
        <dbReference type="Proteomes" id="UP000594903"/>
    </source>
</evidence>
<dbReference type="EMBL" id="UGSB01000001">
    <property type="protein sequence ID" value="SUA54605.1"/>
    <property type="molecule type" value="Genomic_DNA"/>
</dbReference>
<dbReference type="InterPro" id="IPR003814">
    <property type="entry name" value="FmdEsu_dom"/>
</dbReference>
<dbReference type="RefSeq" id="WP_018573801.1">
    <property type="nucleotide sequence ID" value="NZ_CP065725.1"/>
</dbReference>
<evidence type="ECO:0000313" key="2">
    <source>
        <dbReference type="EMBL" id="QPT39043.1"/>
    </source>
</evidence>
<keyword evidence="5" id="KW-1185">Reference proteome</keyword>
<name>A0A378XH87_9BURK</name>
<dbReference type="Proteomes" id="UP000254603">
    <property type="component" value="Unassembled WGS sequence"/>
</dbReference>
<evidence type="ECO:0000313" key="3">
    <source>
        <dbReference type="EMBL" id="SUA54605.1"/>
    </source>
</evidence>
<dbReference type="Gene3D" id="3.30.1330.130">
    <property type="match status" value="1"/>
</dbReference>
<dbReference type="OrthoDB" id="259311at2"/>
<dbReference type="Proteomes" id="UP000594903">
    <property type="component" value="Chromosome"/>
</dbReference>
<sequence>MSFPAFFEQVPTISLRDPLAEFLGAAEQGVIQYTYSDIVKLAGHSCPTVAGAYLMTVKALQKLYGSDLPERGNIQVEFKNDLLEGVTGVMANVVSMITGATTDNGFKGLKGKFDRRNLLHFNRAINGAIKFTRLDSGANVTVDFNSSVVPAPADLMPNLLASLEDDTPIEGKQAFAKAWQERVKQIFEQAEHPELVVFKE</sequence>
<protein>
    <recommendedName>
        <fullName evidence="1">Formylmethanofuran dehydrogenase subunit E domain-containing protein</fullName>
    </recommendedName>
</protein>
<dbReference type="SUPFAM" id="SSF143555">
    <property type="entry name" value="FwdE-like"/>
    <property type="match status" value="1"/>
</dbReference>
<gene>
    <name evidence="2" type="ORF">I6G29_07465</name>
    <name evidence="3" type="ORF">NCTC11997_01555</name>
</gene>
<feature type="domain" description="Formylmethanofuran dehydrogenase subunit E" evidence="1">
    <location>
        <begin position="43"/>
        <end position="189"/>
    </location>
</feature>
<dbReference type="EMBL" id="CP065725">
    <property type="protein sequence ID" value="QPT39043.1"/>
    <property type="molecule type" value="Genomic_DNA"/>
</dbReference>